<evidence type="ECO:0000313" key="1">
    <source>
        <dbReference type="EMBL" id="KAH9322190.1"/>
    </source>
</evidence>
<feature type="non-terminal residue" evidence="1">
    <location>
        <position position="1"/>
    </location>
</feature>
<dbReference type="AlphaFoldDB" id="A0AA38LH24"/>
<sequence>NVNANCKDVSRFSSLDACLRLAWPLIRPLNPGTILKQGLSWVKKALLRKQVRWLPPHSAFRILNFDGASR</sequence>
<proteinExistence type="predicted"/>
<evidence type="ECO:0000313" key="2">
    <source>
        <dbReference type="Proteomes" id="UP000824469"/>
    </source>
</evidence>
<organism evidence="1 2">
    <name type="scientific">Taxus chinensis</name>
    <name type="common">Chinese yew</name>
    <name type="synonym">Taxus wallichiana var. chinensis</name>
    <dbReference type="NCBI Taxonomy" id="29808"/>
    <lineage>
        <taxon>Eukaryota</taxon>
        <taxon>Viridiplantae</taxon>
        <taxon>Streptophyta</taxon>
        <taxon>Embryophyta</taxon>
        <taxon>Tracheophyta</taxon>
        <taxon>Spermatophyta</taxon>
        <taxon>Pinopsida</taxon>
        <taxon>Pinidae</taxon>
        <taxon>Conifers II</taxon>
        <taxon>Cupressales</taxon>
        <taxon>Taxaceae</taxon>
        <taxon>Taxus</taxon>
    </lineage>
</organism>
<gene>
    <name evidence="1" type="ORF">KI387_016829</name>
</gene>
<reference evidence="1 2" key="1">
    <citation type="journal article" date="2021" name="Nat. Plants">
        <title>The Taxus genome provides insights into paclitaxel biosynthesis.</title>
        <authorList>
            <person name="Xiong X."/>
            <person name="Gou J."/>
            <person name="Liao Q."/>
            <person name="Li Y."/>
            <person name="Zhou Q."/>
            <person name="Bi G."/>
            <person name="Li C."/>
            <person name="Du R."/>
            <person name="Wang X."/>
            <person name="Sun T."/>
            <person name="Guo L."/>
            <person name="Liang H."/>
            <person name="Lu P."/>
            <person name="Wu Y."/>
            <person name="Zhang Z."/>
            <person name="Ro D.K."/>
            <person name="Shang Y."/>
            <person name="Huang S."/>
            <person name="Yan J."/>
        </authorList>
    </citation>
    <scope>NUCLEOTIDE SEQUENCE [LARGE SCALE GENOMIC DNA]</scope>
    <source>
        <strain evidence="1">Ta-2019</strain>
    </source>
</reference>
<dbReference type="EMBL" id="JAHRHJ020000003">
    <property type="protein sequence ID" value="KAH9322190.1"/>
    <property type="molecule type" value="Genomic_DNA"/>
</dbReference>
<keyword evidence="2" id="KW-1185">Reference proteome</keyword>
<comment type="caution">
    <text evidence="1">The sequence shown here is derived from an EMBL/GenBank/DDBJ whole genome shotgun (WGS) entry which is preliminary data.</text>
</comment>
<protein>
    <submittedName>
        <fullName evidence="1">Uncharacterized protein</fullName>
    </submittedName>
</protein>
<dbReference type="Proteomes" id="UP000824469">
    <property type="component" value="Unassembled WGS sequence"/>
</dbReference>
<feature type="non-terminal residue" evidence="1">
    <location>
        <position position="70"/>
    </location>
</feature>
<accession>A0AA38LH24</accession>
<name>A0AA38LH24_TAXCH</name>